<dbReference type="InterPro" id="IPR011701">
    <property type="entry name" value="MFS"/>
</dbReference>
<dbReference type="CDD" id="cd06174">
    <property type="entry name" value="MFS"/>
    <property type="match status" value="1"/>
</dbReference>
<dbReference type="EMBL" id="JAQGLA010000022">
    <property type="protein sequence ID" value="MDA3626984.1"/>
    <property type="molecule type" value="Genomic_DNA"/>
</dbReference>
<dbReference type="Gene3D" id="1.20.1250.20">
    <property type="entry name" value="MFS general substrate transporter like domains"/>
    <property type="match status" value="2"/>
</dbReference>
<feature type="transmembrane region" description="Helical" evidence="5">
    <location>
        <begin position="302"/>
        <end position="323"/>
    </location>
</feature>
<keyword evidence="3 5" id="KW-1133">Transmembrane helix</keyword>
<evidence type="ECO:0000313" key="7">
    <source>
        <dbReference type="EMBL" id="MDA3626984.1"/>
    </source>
</evidence>
<feature type="transmembrane region" description="Helical" evidence="5">
    <location>
        <begin position="178"/>
        <end position="198"/>
    </location>
</feature>
<feature type="transmembrane region" description="Helical" evidence="5">
    <location>
        <begin position="91"/>
        <end position="111"/>
    </location>
</feature>
<comment type="subcellular location">
    <subcellularLocation>
        <location evidence="1">Cell membrane</location>
        <topology evidence="1">Multi-pass membrane protein</topology>
    </subcellularLocation>
</comment>
<dbReference type="SUPFAM" id="SSF103473">
    <property type="entry name" value="MFS general substrate transporter"/>
    <property type="match status" value="1"/>
</dbReference>
<accession>A0ABT4UZ43</accession>
<feature type="transmembrane region" description="Helical" evidence="5">
    <location>
        <begin position="150"/>
        <end position="172"/>
    </location>
</feature>
<dbReference type="InterPro" id="IPR020846">
    <property type="entry name" value="MFS_dom"/>
</dbReference>
<evidence type="ECO:0000256" key="1">
    <source>
        <dbReference type="ARBA" id="ARBA00004651"/>
    </source>
</evidence>
<evidence type="ECO:0000259" key="6">
    <source>
        <dbReference type="PROSITE" id="PS50850"/>
    </source>
</evidence>
<dbReference type="Proteomes" id="UP001210380">
    <property type="component" value="Unassembled WGS sequence"/>
</dbReference>
<gene>
    <name evidence="7" type="ORF">OU415_16185</name>
</gene>
<organism evidence="7 8">
    <name type="scientific">Saccharopolyspora oryzae</name>
    <dbReference type="NCBI Taxonomy" id="2997343"/>
    <lineage>
        <taxon>Bacteria</taxon>
        <taxon>Bacillati</taxon>
        <taxon>Actinomycetota</taxon>
        <taxon>Actinomycetes</taxon>
        <taxon>Pseudonocardiales</taxon>
        <taxon>Pseudonocardiaceae</taxon>
        <taxon>Saccharopolyspora</taxon>
    </lineage>
</organism>
<feature type="transmembrane region" description="Helical" evidence="5">
    <location>
        <begin position="266"/>
        <end position="290"/>
    </location>
</feature>
<evidence type="ECO:0000256" key="2">
    <source>
        <dbReference type="ARBA" id="ARBA00022692"/>
    </source>
</evidence>
<reference evidence="7 8" key="1">
    <citation type="submission" date="2022-11" db="EMBL/GenBank/DDBJ databases">
        <title>Draft genome sequence of Saccharopolyspora sp. WRP15-2 isolated from rhizosphere soils of wild rice in Thailand.</title>
        <authorList>
            <person name="Duangmal K."/>
            <person name="Kammanee S."/>
            <person name="Muangham S."/>
        </authorList>
    </citation>
    <scope>NUCLEOTIDE SEQUENCE [LARGE SCALE GENOMIC DNA]</scope>
    <source>
        <strain evidence="7 8">WRP15-2</strain>
    </source>
</reference>
<feature type="transmembrane region" description="Helical" evidence="5">
    <location>
        <begin position="18"/>
        <end position="39"/>
    </location>
</feature>
<keyword evidence="2 5" id="KW-0812">Transmembrane</keyword>
<dbReference type="InterPro" id="IPR036259">
    <property type="entry name" value="MFS_trans_sf"/>
</dbReference>
<feature type="domain" description="Major facilitator superfamily (MFS) profile" evidence="6">
    <location>
        <begin position="16"/>
        <end position="416"/>
    </location>
</feature>
<dbReference type="PANTHER" id="PTHR23528:SF1">
    <property type="entry name" value="MAJOR FACILITATOR SUPERFAMILY (MFS) PROFILE DOMAIN-CONTAINING PROTEIN"/>
    <property type="match status" value="1"/>
</dbReference>
<evidence type="ECO:0000256" key="5">
    <source>
        <dbReference type="SAM" id="Phobius"/>
    </source>
</evidence>
<comment type="caution">
    <text evidence="7">The sequence shown here is derived from an EMBL/GenBank/DDBJ whole genome shotgun (WGS) entry which is preliminary data.</text>
</comment>
<feature type="transmembrane region" description="Helical" evidence="5">
    <location>
        <begin position="59"/>
        <end position="79"/>
    </location>
</feature>
<dbReference type="PROSITE" id="PS50850">
    <property type="entry name" value="MFS"/>
    <property type="match status" value="1"/>
</dbReference>
<dbReference type="RefSeq" id="WP_270949617.1">
    <property type="nucleotide sequence ID" value="NZ_JAQGLA010000022.1"/>
</dbReference>
<feature type="transmembrane region" description="Helical" evidence="5">
    <location>
        <begin position="117"/>
        <end position="138"/>
    </location>
</feature>
<evidence type="ECO:0000256" key="4">
    <source>
        <dbReference type="ARBA" id="ARBA00023136"/>
    </source>
</evidence>
<protein>
    <submittedName>
        <fullName evidence="7">MFS transporter</fullName>
    </submittedName>
</protein>
<feature type="transmembrane region" description="Helical" evidence="5">
    <location>
        <begin position="391"/>
        <end position="409"/>
    </location>
</feature>
<keyword evidence="8" id="KW-1185">Reference proteome</keyword>
<name>A0ABT4UZ43_9PSEU</name>
<keyword evidence="4 5" id="KW-0472">Membrane</keyword>
<evidence type="ECO:0000313" key="8">
    <source>
        <dbReference type="Proteomes" id="UP001210380"/>
    </source>
</evidence>
<dbReference type="Pfam" id="PF07690">
    <property type="entry name" value="MFS_1"/>
    <property type="match status" value="1"/>
</dbReference>
<feature type="transmembrane region" description="Helical" evidence="5">
    <location>
        <begin position="329"/>
        <end position="351"/>
    </location>
</feature>
<evidence type="ECO:0000256" key="3">
    <source>
        <dbReference type="ARBA" id="ARBA00022989"/>
    </source>
</evidence>
<sequence length="416" mass="43844">MSTPSTAEAAPPRVGARFIVLFTLATFGIWMAINTPAMVTVALRVGEVDPEGKTTSYSVVSGVGTLVAVIANPLFGRLSDRTTSRFGMRRPWMVIGILGTAAGAVFVGTSTGLAGVIIGWLLMQAFANATIAGTFAVLGDQVPEEQQGLLGGLAGMTSGGSVVVGTFFVQLFPTDPLLQMGIPVAAAAIFLLLFALQLKDRRLDAAQRPPFSAKEFAGSFWFNPRKAPDFAWFLLSLFLISVGIGVVSTYLVYFLQDRLHIATDDLANAAFLANLVLMAVNTAVSFLSGYISDRMDRRKPPFAFAALLAAVGISVMVLGGSMLWAYVGIALVGVAYGSMSGVYLSFAMATLPDSDNIARDLGIVNIALTLPFSLVPFAAPAILAIGGGDNYTALFLVSGVLSLLGWPVLSRIRKVR</sequence>
<proteinExistence type="predicted"/>
<feature type="transmembrane region" description="Helical" evidence="5">
    <location>
        <begin position="230"/>
        <end position="254"/>
    </location>
</feature>
<feature type="transmembrane region" description="Helical" evidence="5">
    <location>
        <begin position="363"/>
        <end position="385"/>
    </location>
</feature>
<dbReference type="PANTHER" id="PTHR23528">
    <property type="match status" value="1"/>
</dbReference>